<protein>
    <submittedName>
        <fullName evidence="1">Uncharacterized protein</fullName>
    </submittedName>
</protein>
<dbReference type="Proteomes" id="UP000683925">
    <property type="component" value="Unassembled WGS sequence"/>
</dbReference>
<sequence>MHMMKKASIAKMIDNSDTFQNQVKLLLMENSQLNKQIVVFQYFYSYQKRQRKRSLIISHKKQENKEILNKQLNCMITFLDQQIMFETLFMVTMVHELLNNQMAIQTFQQILFNHFSKQISVEGILI</sequence>
<accession>A0A8S1YJW5</accession>
<dbReference type="AlphaFoldDB" id="A0A8S1YJW5"/>
<gene>
    <name evidence="1" type="ORF">POCTA_138.1.T1630030</name>
</gene>
<organism evidence="1 2">
    <name type="scientific">Paramecium octaurelia</name>
    <dbReference type="NCBI Taxonomy" id="43137"/>
    <lineage>
        <taxon>Eukaryota</taxon>
        <taxon>Sar</taxon>
        <taxon>Alveolata</taxon>
        <taxon>Ciliophora</taxon>
        <taxon>Intramacronucleata</taxon>
        <taxon>Oligohymenophorea</taxon>
        <taxon>Peniculida</taxon>
        <taxon>Parameciidae</taxon>
        <taxon>Paramecium</taxon>
    </lineage>
</organism>
<evidence type="ECO:0000313" key="2">
    <source>
        <dbReference type="Proteomes" id="UP000683925"/>
    </source>
</evidence>
<name>A0A8S1YJW5_PAROT</name>
<dbReference type="EMBL" id="CAJJDP010000166">
    <property type="protein sequence ID" value="CAD8213711.1"/>
    <property type="molecule type" value="Genomic_DNA"/>
</dbReference>
<reference evidence="1" key="1">
    <citation type="submission" date="2021-01" db="EMBL/GenBank/DDBJ databases">
        <authorList>
            <consortium name="Genoscope - CEA"/>
            <person name="William W."/>
        </authorList>
    </citation>
    <scope>NUCLEOTIDE SEQUENCE</scope>
</reference>
<keyword evidence="2" id="KW-1185">Reference proteome</keyword>
<proteinExistence type="predicted"/>
<comment type="caution">
    <text evidence="1">The sequence shown here is derived from an EMBL/GenBank/DDBJ whole genome shotgun (WGS) entry which is preliminary data.</text>
</comment>
<evidence type="ECO:0000313" key="1">
    <source>
        <dbReference type="EMBL" id="CAD8213711.1"/>
    </source>
</evidence>